<evidence type="ECO:0000256" key="3">
    <source>
        <dbReference type="ARBA" id="ARBA00012829"/>
    </source>
</evidence>
<dbReference type="GO" id="GO:0004820">
    <property type="term" value="F:glycine-tRNA ligase activity"/>
    <property type="evidence" value="ECO:0007669"/>
    <property type="project" value="UniProtKB-EC"/>
</dbReference>
<evidence type="ECO:0000256" key="7">
    <source>
        <dbReference type="ARBA" id="ARBA00022840"/>
    </source>
</evidence>
<keyword evidence="5 12" id="KW-0436">Ligase</keyword>
<evidence type="ECO:0000256" key="1">
    <source>
        <dbReference type="ARBA" id="ARBA00004496"/>
    </source>
</evidence>
<protein>
    <recommendedName>
        <fullName evidence="3">glycine--tRNA ligase</fullName>
        <ecNumber evidence="3">6.1.1.14</ecNumber>
    </recommendedName>
</protein>
<dbReference type="GO" id="GO:0005829">
    <property type="term" value="C:cytosol"/>
    <property type="evidence" value="ECO:0007669"/>
    <property type="project" value="TreeGrafter"/>
</dbReference>
<evidence type="ECO:0000256" key="4">
    <source>
        <dbReference type="ARBA" id="ARBA00022490"/>
    </source>
</evidence>
<accession>A0A3B0RSB5</accession>
<reference evidence="12" key="1">
    <citation type="submission" date="2018-06" db="EMBL/GenBank/DDBJ databases">
        <authorList>
            <person name="Zhirakovskaya E."/>
        </authorList>
    </citation>
    <scope>NUCLEOTIDE SEQUENCE</scope>
</reference>
<dbReference type="GO" id="GO:0006426">
    <property type="term" value="P:glycyl-tRNA aminoacylation"/>
    <property type="evidence" value="ECO:0007669"/>
    <property type="project" value="InterPro"/>
</dbReference>
<evidence type="ECO:0000256" key="6">
    <source>
        <dbReference type="ARBA" id="ARBA00022741"/>
    </source>
</evidence>
<dbReference type="AlphaFoldDB" id="A0A3B0RSB5"/>
<organism evidence="12">
    <name type="scientific">hydrothermal vent metagenome</name>
    <dbReference type="NCBI Taxonomy" id="652676"/>
    <lineage>
        <taxon>unclassified sequences</taxon>
        <taxon>metagenomes</taxon>
        <taxon>ecological metagenomes</taxon>
    </lineage>
</organism>
<dbReference type="InterPro" id="IPR006194">
    <property type="entry name" value="Gly-tRNA-synth_heterodimer"/>
</dbReference>
<dbReference type="EC" id="6.1.1.14" evidence="3"/>
<feature type="domain" description="DALR anticodon binding" evidence="11">
    <location>
        <begin position="4"/>
        <end position="111"/>
    </location>
</feature>
<keyword evidence="4" id="KW-0963">Cytoplasm</keyword>
<dbReference type="GO" id="GO:0004814">
    <property type="term" value="F:arginine-tRNA ligase activity"/>
    <property type="evidence" value="ECO:0007669"/>
    <property type="project" value="InterPro"/>
</dbReference>
<comment type="catalytic activity">
    <reaction evidence="10">
        <text>tRNA(Gly) + glycine + ATP = glycyl-tRNA(Gly) + AMP + diphosphate</text>
        <dbReference type="Rhea" id="RHEA:16013"/>
        <dbReference type="Rhea" id="RHEA-COMP:9664"/>
        <dbReference type="Rhea" id="RHEA-COMP:9683"/>
        <dbReference type="ChEBI" id="CHEBI:30616"/>
        <dbReference type="ChEBI" id="CHEBI:33019"/>
        <dbReference type="ChEBI" id="CHEBI:57305"/>
        <dbReference type="ChEBI" id="CHEBI:78442"/>
        <dbReference type="ChEBI" id="CHEBI:78522"/>
        <dbReference type="ChEBI" id="CHEBI:456215"/>
        <dbReference type="EC" id="6.1.1.14"/>
    </reaction>
</comment>
<comment type="similarity">
    <text evidence="2">Belongs to the class-II aminoacyl-tRNA synthetase family.</text>
</comment>
<comment type="subcellular location">
    <subcellularLocation>
        <location evidence="1">Cytoplasm</location>
    </subcellularLocation>
</comment>
<dbReference type="Gene3D" id="1.10.730.10">
    <property type="entry name" value="Isoleucyl-tRNA Synthetase, Domain 1"/>
    <property type="match status" value="1"/>
</dbReference>
<evidence type="ECO:0000256" key="10">
    <source>
        <dbReference type="ARBA" id="ARBA00047937"/>
    </source>
</evidence>
<dbReference type="PROSITE" id="PS50861">
    <property type="entry name" value="AA_TRNA_LIGASE_II_GLYAB"/>
    <property type="match status" value="1"/>
</dbReference>
<dbReference type="EMBL" id="UOEG01000072">
    <property type="protein sequence ID" value="VAV91248.1"/>
    <property type="molecule type" value="Genomic_DNA"/>
</dbReference>
<gene>
    <name evidence="12" type="ORF">MNBD_ALPHA07-2235</name>
</gene>
<evidence type="ECO:0000256" key="5">
    <source>
        <dbReference type="ARBA" id="ARBA00022598"/>
    </source>
</evidence>
<dbReference type="InterPro" id="IPR008909">
    <property type="entry name" value="DALR_anticod-bd"/>
</dbReference>
<evidence type="ECO:0000259" key="11">
    <source>
        <dbReference type="Pfam" id="PF05746"/>
    </source>
</evidence>
<keyword evidence="8" id="KW-0648">Protein biosynthesis</keyword>
<evidence type="ECO:0000313" key="12">
    <source>
        <dbReference type="EMBL" id="VAV91248.1"/>
    </source>
</evidence>
<keyword evidence="7" id="KW-0067">ATP-binding</keyword>
<dbReference type="PANTHER" id="PTHR30075:SF2">
    <property type="entry name" value="GLYCINE--TRNA LIGASE, CHLOROPLASTIC_MITOCHONDRIAL 2"/>
    <property type="match status" value="1"/>
</dbReference>
<dbReference type="Pfam" id="PF05746">
    <property type="entry name" value="DALR_1"/>
    <property type="match status" value="1"/>
</dbReference>
<dbReference type="PANTHER" id="PTHR30075">
    <property type="entry name" value="GLYCYL-TRNA SYNTHETASE"/>
    <property type="match status" value="1"/>
</dbReference>
<sequence>MLQGFKRANNILSQAEEKDGVEYSYGADVKFAETDAEKALFAALDQAEADIEIALKSEDFATAMAAMAALRAPIDGFFEAVKINDDNEVLRRNRLNLLSRIRKTCLQAADLTRVEG</sequence>
<dbReference type="GO" id="GO:0005524">
    <property type="term" value="F:ATP binding"/>
    <property type="evidence" value="ECO:0007669"/>
    <property type="project" value="UniProtKB-KW"/>
</dbReference>
<name>A0A3B0RSB5_9ZZZZ</name>
<evidence type="ECO:0000256" key="9">
    <source>
        <dbReference type="ARBA" id="ARBA00023146"/>
    </source>
</evidence>
<keyword evidence="9 12" id="KW-0030">Aminoacyl-tRNA synthetase</keyword>
<evidence type="ECO:0000256" key="2">
    <source>
        <dbReference type="ARBA" id="ARBA00008226"/>
    </source>
</evidence>
<keyword evidence="6" id="KW-0547">Nucleotide-binding</keyword>
<dbReference type="GO" id="GO:0006420">
    <property type="term" value="P:arginyl-tRNA aminoacylation"/>
    <property type="evidence" value="ECO:0007669"/>
    <property type="project" value="InterPro"/>
</dbReference>
<proteinExistence type="inferred from homology"/>
<evidence type="ECO:0000256" key="8">
    <source>
        <dbReference type="ARBA" id="ARBA00022917"/>
    </source>
</evidence>